<dbReference type="Proteomes" id="UP000002068">
    <property type="component" value="Chromosome"/>
</dbReference>
<dbReference type="Gene3D" id="3.30.200.20">
    <property type="entry name" value="Phosphorylase Kinase, domain 1"/>
    <property type="match status" value="1"/>
</dbReference>
<feature type="compositionally biased region" description="Basic residues" evidence="10">
    <location>
        <begin position="347"/>
        <end position="373"/>
    </location>
</feature>
<feature type="domain" description="PASTA" evidence="13">
    <location>
        <begin position="474"/>
        <end position="542"/>
    </location>
</feature>
<evidence type="ECO:0000256" key="3">
    <source>
        <dbReference type="ARBA" id="ARBA00022679"/>
    </source>
</evidence>
<evidence type="ECO:0000256" key="8">
    <source>
        <dbReference type="ARBA" id="ARBA00048679"/>
    </source>
</evidence>
<comment type="catalytic activity">
    <reaction evidence="8">
        <text>L-seryl-[protein] + ATP = O-phospho-L-seryl-[protein] + ADP + H(+)</text>
        <dbReference type="Rhea" id="RHEA:17989"/>
        <dbReference type="Rhea" id="RHEA-COMP:9863"/>
        <dbReference type="Rhea" id="RHEA-COMP:11604"/>
        <dbReference type="ChEBI" id="CHEBI:15378"/>
        <dbReference type="ChEBI" id="CHEBI:29999"/>
        <dbReference type="ChEBI" id="CHEBI:30616"/>
        <dbReference type="ChEBI" id="CHEBI:83421"/>
        <dbReference type="ChEBI" id="CHEBI:456216"/>
        <dbReference type="EC" id="2.7.11.1"/>
    </reaction>
</comment>
<dbReference type="PANTHER" id="PTHR43289">
    <property type="entry name" value="MITOGEN-ACTIVATED PROTEIN KINASE KINASE KINASE 20-RELATED"/>
    <property type="match status" value="1"/>
</dbReference>
<dbReference type="PANTHER" id="PTHR43289:SF34">
    <property type="entry name" value="SERINE_THREONINE-PROTEIN KINASE YBDM-RELATED"/>
    <property type="match status" value="1"/>
</dbReference>
<dbReference type="RefSeq" id="WP_009890792.1">
    <property type="nucleotide sequence ID" value="NC_013315.1"/>
</dbReference>
<dbReference type="InterPro" id="IPR011009">
    <property type="entry name" value="Kinase-like_dom_sf"/>
</dbReference>
<dbReference type="EMBL" id="FN538970">
    <property type="protein sequence ID" value="CBA64633.1"/>
    <property type="molecule type" value="Genomic_DNA"/>
</dbReference>
<keyword evidence="4 9" id="KW-0547">Nucleotide-binding</keyword>
<evidence type="ECO:0000256" key="9">
    <source>
        <dbReference type="PROSITE-ProRule" id="PRU10141"/>
    </source>
</evidence>
<accession>A0A0H3N4L7</accession>
<feature type="compositionally biased region" description="Gly residues" evidence="10">
    <location>
        <begin position="647"/>
        <end position="661"/>
    </location>
</feature>
<evidence type="ECO:0000256" key="1">
    <source>
        <dbReference type="ARBA" id="ARBA00012513"/>
    </source>
</evidence>
<sequence>MGDTILGNRYEIIRKIGDGGMAFVYEAKDRLLNRTVALKVLRPEFVDDDEFLTKFKREAEAVASLSHPNIVNVYDVGEDGKVHYIVMEFVDGKNLKEIIQDEGILDEYTALDITKQIAMALSAAHKKGIIHRDIKPHNILISNEGRVVKVADFGIAKAVSNSTMTNIGSIIGSVHYFSPEQAKGKFVTNNADLYSLGIVLYEMLIGKVPFRGDSPISIALQHINDDIDFTSEEKVRIPQSVRTTIKKLTEKSSADRYQTAEELIEDIEYIEKNIDLDFIKEYDDFATKKIDEKEINKVVNPTLAKPAPEKVVKPVEVADLDDDEDYYDDFYEEDEEEEEEEEEIMRAKKNQRPKSTPSKRTKKKKKKQESPKSRRRLKVIAAVLILILCAQVFLAYKFLFAGGFGNKSLTVPNLVNMTLEEAQSAVEKEGLYLSVKSEEYNSEVDENCIISQTPEGGSTNVKKGDTINVVVSKGSSQASVPNVVGLTLSNAKQLIEENNLKVGTVKYEYSSIYKEGTVLSQSPGAGSSRAQEGDEVNLYVSKGSEKSNTQTPTVPDKKPTTPENNTPTEPGSNSGNSGGNSGSSNSGNSGGNSGNNGGNSGGSNSGNSGGSSGGSNSGDNGGSSGGSNSGDNGGSSGGSNSGDNGDSSGGSNSGDNGGTSSGTGANIGKTE</sequence>
<evidence type="ECO:0000256" key="7">
    <source>
        <dbReference type="ARBA" id="ARBA00047899"/>
    </source>
</evidence>
<dbReference type="GO" id="GO:0005524">
    <property type="term" value="F:ATP binding"/>
    <property type="evidence" value="ECO:0007669"/>
    <property type="project" value="UniProtKB-UniRule"/>
</dbReference>
<dbReference type="Gene3D" id="3.30.10.20">
    <property type="match status" value="2"/>
</dbReference>
<keyword evidence="3" id="KW-0808">Transferase</keyword>
<dbReference type="HOGENOM" id="CLU_000288_135_2_9"/>
<feature type="domain" description="Protein kinase" evidence="12">
    <location>
        <begin position="10"/>
        <end position="270"/>
    </location>
</feature>
<evidence type="ECO:0000256" key="11">
    <source>
        <dbReference type="SAM" id="Phobius"/>
    </source>
</evidence>
<comment type="catalytic activity">
    <reaction evidence="7">
        <text>L-threonyl-[protein] + ATP = O-phospho-L-threonyl-[protein] + ADP + H(+)</text>
        <dbReference type="Rhea" id="RHEA:46608"/>
        <dbReference type="Rhea" id="RHEA-COMP:11060"/>
        <dbReference type="Rhea" id="RHEA-COMP:11605"/>
        <dbReference type="ChEBI" id="CHEBI:15378"/>
        <dbReference type="ChEBI" id="CHEBI:30013"/>
        <dbReference type="ChEBI" id="CHEBI:30616"/>
        <dbReference type="ChEBI" id="CHEBI:61977"/>
        <dbReference type="ChEBI" id="CHEBI:456216"/>
        <dbReference type="EC" id="2.7.11.1"/>
    </reaction>
</comment>
<evidence type="ECO:0000256" key="4">
    <source>
        <dbReference type="ARBA" id="ARBA00022741"/>
    </source>
</evidence>
<keyword evidence="2" id="KW-0723">Serine/threonine-protein kinase</keyword>
<dbReference type="KEGG" id="cdc:CD196_2417"/>
<feature type="region of interest" description="Disordered" evidence="10">
    <location>
        <begin position="541"/>
        <end position="671"/>
    </location>
</feature>
<dbReference type="SUPFAM" id="SSF56112">
    <property type="entry name" value="Protein kinase-like (PK-like)"/>
    <property type="match status" value="1"/>
</dbReference>
<dbReference type="PROSITE" id="PS00107">
    <property type="entry name" value="PROTEIN_KINASE_ATP"/>
    <property type="match status" value="1"/>
</dbReference>
<dbReference type="PROSITE" id="PS50011">
    <property type="entry name" value="PROTEIN_KINASE_DOM"/>
    <property type="match status" value="1"/>
</dbReference>
<dbReference type="Gene3D" id="1.10.510.10">
    <property type="entry name" value="Transferase(Phosphotransferase) domain 1"/>
    <property type="match status" value="1"/>
</dbReference>
<gene>
    <name evidence="14" type="primary">stk</name>
    <name evidence="14" type="ordered locus">CD196_2417</name>
</gene>
<evidence type="ECO:0000259" key="12">
    <source>
        <dbReference type="PROSITE" id="PS50011"/>
    </source>
</evidence>
<dbReference type="GO" id="GO:0004674">
    <property type="term" value="F:protein serine/threonine kinase activity"/>
    <property type="evidence" value="ECO:0007669"/>
    <property type="project" value="UniProtKB-KW"/>
</dbReference>
<evidence type="ECO:0000259" key="13">
    <source>
        <dbReference type="PROSITE" id="PS51178"/>
    </source>
</evidence>
<dbReference type="PROSITE" id="PS00108">
    <property type="entry name" value="PROTEIN_KINASE_ST"/>
    <property type="match status" value="1"/>
</dbReference>
<dbReference type="SMART" id="SM00740">
    <property type="entry name" value="PASTA"/>
    <property type="match status" value="2"/>
</dbReference>
<evidence type="ECO:0000313" key="15">
    <source>
        <dbReference type="Proteomes" id="UP000002068"/>
    </source>
</evidence>
<evidence type="ECO:0000256" key="6">
    <source>
        <dbReference type="ARBA" id="ARBA00022840"/>
    </source>
</evidence>
<evidence type="ECO:0000313" key="14">
    <source>
        <dbReference type="EMBL" id="CBA64633.1"/>
    </source>
</evidence>
<dbReference type="Pfam" id="PF03793">
    <property type="entry name" value="PASTA"/>
    <property type="match status" value="2"/>
</dbReference>
<feature type="transmembrane region" description="Helical" evidence="11">
    <location>
        <begin position="377"/>
        <end position="399"/>
    </location>
</feature>
<feature type="compositionally biased region" description="Low complexity" evidence="10">
    <location>
        <begin position="561"/>
        <end position="575"/>
    </location>
</feature>
<evidence type="ECO:0000256" key="10">
    <source>
        <dbReference type="SAM" id="MobiDB-lite"/>
    </source>
</evidence>
<dbReference type="CDD" id="cd06577">
    <property type="entry name" value="PASTA_pknB"/>
    <property type="match status" value="2"/>
</dbReference>
<dbReference type="CDD" id="cd14014">
    <property type="entry name" value="STKc_PknB_like"/>
    <property type="match status" value="1"/>
</dbReference>
<feature type="compositionally biased region" description="Acidic residues" evidence="10">
    <location>
        <begin position="331"/>
        <end position="343"/>
    </location>
</feature>
<keyword evidence="11" id="KW-0472">Membrane</keyword>
<dbReference type="SMART" id="SM00220">
    <property type="entry name" value="S_TKc"/>
    <property type="match status" value="1"/>
</dbReference>
<feature type="region of interest" description="Disordered" evidence="10">
    <location>
        <begin position="331"/>
        <end position="373"/>
    </location>
</feature>
<protein>
    <recommendedName>
        <fullName evidence="1">non-specific serine/threonine protein kinase</fullName>
        <ecNumber evidence="1">2.7.11.1</ecNumber>
    </recommendedName>
</protein>
<reference evidence="14 15" key="1">
    <citation type="journal article" date="2009" name="Genome Biol.">
        <title>Comparative genome and phenotypic analysis of Clostridium difficile 027 strains provides insight into the evolution of a hypervirulent bacterium.</title>
        <authorList>
            <person name="Stabler R.A."/>
            <person name="He M."/>
            <person name="Dawson L."/>
            <person name="Martin M."/>
            <person name="Valiente E."/>
            <person name="Corton C."/>
            <person name="Lawley T.D."/>
            <person name="Sebaihia M."/>
            <person name="Quail M.A."/>
            <person name="Rose G."/>
            <person name="Gerding D.N."/>
            <person name="Gibert M."/>
            <person name="Popoff M.R."/>
            <person name="Parkhill J."/>
            <person name="Dougan G."/>
            <person name="Wren B.W."/>
        </authorList>
    </citation>
    <scope>NUCLEOTIDE SEQUENCE [LARGE SCALE GENOMIC DNA]</scope>
    <source>
        <strain evidence="14 15">CD196</strain>
    </source>
</reference>
<keyword evidence="6 9" id="KW-0067">ATP-binding</keyword>
<keyword evidence="5 14" id="KW-0418">Kinase</keyword>
<dbReference type="InterPro" id="IPR000719">
    <property type="entry name" value="Prot_kinase_dom"/>
</dbReference>
<dbReference type="Pfam" id="PF00069">
    <property type="entry name" value="Pkinase"/>
    <property type="match status" value="1"/>
</dbReference>
<evidence type="ECO:0000256" key="2">
    <source>
        <dbReference type="ARBA" id="ARBA00022527"/>
    </source>
</evidence>
<name>A0A0H3N4L7_CLODC</name>
<dbReference type="AlphaFoldDB" id="A0A0H3N4L7"/>
<organism evidence="14 15">
    <name type="scientific">Clostridioides difficile (strain CD196)</name>
    <name type="common">Peptoclostridium difficile</name>
    <dbReference type="NCBI Taxonomy" id="645462"/>
    <lineage>
        <taxon>Bacteria</taxon>
        <taxon>Bacillati</taxon>
        <taxon>Bacillota</taxon>
        <taxon>Clostridia</taxon>
        <taxon>Peptostreptococcales</taxon>
        <taxon>Peptostreptococcaceae</taxon>
        <taxon>Clostridioides</taxon>
    </lineage>
</organism>
<dbReference type="NCBIfam" id="NF033483">
    <property type="entry name" value="PknB_PASTA_kin"/>
    <property type="match status" value="1"/>
</dbReference>
<dbReference type="InterPro" id="IPR005543">
    <property type="entry name" value="PASTA_dom"/>
</dbReference>
<dbReference type="InterPro" id="IPR008271">
    <property type="entry name" value="Ser/Thr_kinase_AS"/>
</dbReference>
<evidence type="ECO:0000256" key="5">
    <source>
        <dbReference type="ARBA" id="ARBA00022777"/>
    </source>
</evidence>
<dbReference type="PROSITE" id="PS51178">
    <property type="entry name" value="PASTA"/>
    <property type="match status" value="2"/>
</dbReference>
<feature type="domain" description="PASTA" evidence="13">
    <location>
        <begin position="405"/>
        <end position="473"/>
    </location>
</feature>
<feature type="compositionally biased region" description="Gly residues" evidence="10">
    <location>
        <begin position="588"/>
        <end position="640"/>
    </location>
</feature>
<dbReference type="InterPro" id="IPR017441">
    <property type="entry name" value="Protein_kinase_ATP_BS"/>
</dbReference>
<dbReference type="FunFam" id="3.30.200.20:FF:000035">
    <property type="entry name" value="Serine/threonine protein kinase Stk1"/>
    <property type="match status" value="1"/>
</dbReference>
<dbReference type="EC" id="2.7.11.1" evidence="1"/>
<proteinExistence type="predicted"/>
<feature type="binding site" evidence="9">
    <location>
        <position position="39"/>
    </location>
    <ligand>
        <name>ATP</name>
        <dbReference type="ChEBI" id="CHEBI:30616"/>
    </ligand>
</feature>
<dbReference type="FunFam" id="1.10.510.10:FF:000021">
    <property type="entry name" value="Serine/threonine protein kinase"/>
    <property type="match status" value="1"/>
</dbReference>
<keyword evidence="11" id="KW-1133">Transmembrane helix</keyword>
<keyword evidence="11" id="KW-0812">Transmembrane</keyword>